<dbReference type="Pfam" id="PF00989">
    <property type="entry name" value="PAS"/>
    <property type="match status" value="1"/>
</dbReference>
<dbReference type="PANTHER" id="PTHR44757">
    <property type="entry name" value="DIGUANYLATE CYCLASE DGCP"/>
    <property type="match status" value="1"/>
</dbReference>
<dbReference type="SMART" id="SM00448">
    <property type="entry name" value="REC"/>
    <property type="match status" value="1"/>
</dbReference>
<evidence type="ECO:0000256" key="2">
    <source>
        <dbReference type="ARBA" id="ARBA00004533"/>
    </source>
</evidence>
<evidence type="ECO:0000256" key="1">
    <source>
        <dbReference type="ARBA" id="ARBA00001946"/>
    </source>
</evidence>
<feature type="domain" description="GGDEF" evidence="10">
    <location>
        <begin position="303"/>
        <end position="436"/>
    </location>
</feature>
<comment type="caution">
    <text evidence="11">The sequence shown here is derived from an EMBL/GenBank/DDBJ whole genome shotgun (WGS) entry which is preliminary data.</text>
</comment>
<dbReference type="CDD" id="cd01948">
    <property type="entry name" value="EAL"/>
    <property type="match status" value="1"/>
</dbReference>
<dbReference type="Pfam" id="PF00072">
    <property type="entry name" value="Response_reg"/>
    <property type="match status" value="1"/>
</dbReference>
<evidence type="ECO:0000313" key="11">
    <source>
        <dbReference type="EMBL" id="TDQ49128.1"/>
    </source>
</evidence>
<dbReference type="InterPro" id="IPR001633">
    <property type="entry name" value="EAL_dom"/>
</dbReference>
<dbReference type="Proteomes" id="UP000295375">
    <property type="component" value="Unassembled WGS sequence"/>
</dbReference>
<dbReference type="InterPro" id="IPR052155">
    <property type="entry name" value="Biofilm_reg_signaling"/>
</dbReference>
<comment type="subcellular location">
    <subcellularLocation>
        <location evidence="2">Cell inner membrane</location>
    </subcellularLocation>
</comment>
<dbReference type="PROSITE" id="PS50887">
    <property type="entry name" value="GGDEF"/>
    <property type="match status" value="1"/>
</dbReference>
<feature type="domain" description="PAS" evidence="8">
    <location>
        <begin position="147"/>
        <end position="201"/>
    </location>
</feature>
<dbReference type="FunFam" id="3.30.70.270:FF:000001">
    <property type="entry name" value="Diguanylate cyclase domain protein"/>
    <property type="match status" value="1"/>
</dbReference>
<proteinExistence type="predicted"/>
<evidence type="ECO:0000259" key="9">
    <source>
        <dbReference type="PROSITE" id="PS50883"/>
    </source>
</evidence>
<evidence type="ECO:0000256" key="3">
    <source>
        <dbReference type="ARBA" id="ARBA00012282"/>
    </source>
</evidence>
<dbReference type="OrthoDB" id="9804951at2"/>
<keyword evidence="12" id="KW-1185">Reference proteome</keyword>
<dbReference type="SUPFAM" id="SSF52172">
    <property type="entry name" value="CheY-like"/>
    <property type="match status" value="1"/>
</dbReference>
<dbReference type="SUPFAM" id="SSF55785">
    <property type="entry name" value="PYP-like sensor domain (PAS domain)"/>
    <property type="match status" value="1"/>
</dbReference>
<organism evidence="11 12">
    <name type="scientific">Permianibacter aggregans</name>
    <dbReference type="NCBI Taxonomy" id="1510150"/>
    <lineage>
        <taxon>Bacteria</taxon>
        <taxon>Pseudomonadati</taxon>
        <taxon>Pseudomonadota</taxon>
        <taxon>Gammaproteobacteria</taxon>
        <taxon>Pseudomonadales</taxon>
        <taxon>Pseudomonadaceae</taxon>
        <taxon>Permianibacter</taxon>
    </lineage>
</organism>
<dbReference type="Gene3D" id="3.20.20.450">
    <property type="entry name" value="EAL domain"/>
    <property type="match status" value="1"/>
</dbReference>
<name>A0A4R6UPH8_9GAMM</name>
<dbReference type="GO" id="GO:0005886">
    <property type="term" value="C:plasma membrane"/>
    <property type="evidence" value="ECO:0007669"/>
    <property type="project" value="UniProtKB-SubCell"/>
</dbReference>
<dbReference type="SMART" id="SM00267">
    <property type="entry name" value="GGDEF"/>
    <property type="match status" value="1"/>
</dbReference>
<dbReference type="Gene3D" id="3.30.450.20">
    <property type="entry name" value="PAS domain"/>
    <property type="match status" value="1"/>
</dbReference>
<dbReference type="AlphaFoldDB" id="A0A4R6UPH8"/>
<dbReference type="FunFam" id="3.20.20.450:FF:000001">
    <property type="entry name" value="Cyclic di-GMP phosphodiesterase yahA"/>
    <property type="match status" value="1"/>
</dbReference>
<evidence type="ECO:0000259" key="10">
    <source>
        <dbReference type="PROSITE" id="PS50887"/>
    </source>
</evidence>
<dbReference type="CDD" id="cd01949">
    <property type="entry name" value="GGDEF"/>
    <property type="match status" value="1"/>
</dbReference>
<feature type="modified residue" description="4-aspartylphosphate" evidence="6">
    <location>
        <position position="60"/>
    </location>
</feature>
<dbReference type="InterPro" id="IPR029787">
    <property type="entry name" value="Nucleotide_cyclase"/>
</dbReference>
<dbReference type="GO" id="GO:0006355">
    <property type="term" value="P:regulation of DNA-templated transcription"/>
    <property type="evidence" value="ECO:0007669"/>
    <property type="project" value="InterPro"/>
</dbReference>
<dbReference type="InterPro" id="IPR011006">
    <property type="entry name" value="CheY-like_superfamily"/>
</dbReference>
<dbReference type="EMBL" id="SNYM01000005">
    <property type="protein sequence ID" value="TDQ49128.1"/>
    <property type="molecule type" value="Genomic_DNA"/>
</dbReference>
<dbReference type="InterPro" id="IPR035965">
    <property type="entry name" value="PAS-like_dom_sf"/>
</dbReference>
<dbReference type="CDD" id="cd00130">
    <property type="entry name" value="PAS"/>
    <property type="match status" value="1"/>
</dbReference>
<feature type="domain" description="Response regulatory" evidence="7">
    <location>
        <begin position="11"/>
        <end position="128"/>
    </location>
</feature>
<dbReference type="Gene3D" id="3.40.50.2300">
    <property type="match status" value="1"/>
</dbReference>
<sequence length="707" mass="80226">MQEWISEEPARILLVDDNYGNLVSLSAILEQDKVELLTAQSADHGLRLMRDHDVDIALLDVNMPGKSGLEMAREMAEDERLAEVPILFVTGQDHDVDTMRQGYEAGAWDYIKKPIDSHTLKRKVQSYLTHVRYRRALKQANAELQTARAYYQTVLQTTAEGIVVVDQRGYLEFINDAMCRLLRSHSAQLLGANLFQFVDEEPGSHGDLEQFRAAIEQGRGFQSHELRLKIRDEHRIPIALSCNPLPEPRRGAVVSILDVSILKYMQSQLEKQAITDPLTGTLNRRGLMQAIDVALARAQRNEQRLALFYMDLDGFKRVNDSFGHEVGDELLKRIAQQLRLHIRPYDTLARLGGDEFVALMESVDNIEQIAKTAEKLLEIVSQPQVLKGVNVNVGVSIGIACYPECGNSVSAMVQSADMAMYQAKSEGKRQYRFFSPEMNGRARARLMLESNVRKAVSEKELRLYYQPQIYLDSGRLRGFEALMRWQQPQAGLIQPSLFIPILEETGLIHAIGPWLHESAAHQFRQWRSQHHETFVMSLNVSALQFGSAKLIDELQRVLELTGIDEPWLEIEVTESALIDNVEFAQQQLQQLRDLGVRIAIDDFGTGYSSLAYLRELPIDTVKIDRSFTASMFESNKDAVIVQTIVELGRRLQMEVVAEGVETEAQLQWLRELGCDIAQGYWFSRPQPPEEFPFPYGPFRLPASTATE</sequence>
<dbReference type="InterPro" id="IPR013767">
    <property type="entry name" value="PAS_fold"/>
</dbReference>
<comment type="cofactor">
    <cofactor evidence="1">
        <name>Mg(2+)</name>
        <dbReference type="ChEBI" id="CHEBI:18420"/>
    </cofactor>
</comment>
<dbReference type="Pfam" id="PF00563">
    <property type="entry name" value="EAL"/>
    <property type="match status" value="1"/>
</dbReference>
<evidence type="ECO:0000256" key="4">
    <source>
        <dbReference type="ARBA" id="ARBA00022636"/>
    </source>
</evidence>
<dbReference type="PROSITE" id="PS50883">
    <property type="entry name" value="EAL"/>
    <property type="match status" value="1"/>
</dbReference>
<dbReference type="NCBIfam" id="TIGR00254">
    <property type="entry name" value="GGDEF"/>
    <property type="match status" value="1"/>
</dbReference>
<evidence type="ECO:0000259" key="8">
    <source>
        <dbReference type="PROSITE" id="PS50112"/>
    </source>
</evidence>
<keyword evidence="6" id="KW-0597">Phosphoprotein</keyword>
<dbReference type="InterPro" id="IPR000160">
    <property type="entry name" value="GGDEF_dom"/>
</dbReference>
<dbReference type="PANTHER" id="PTHR44757:SF2">
    <property type="entry name" value="BIOFILM ARCHITECTURE MAINTENANCE PROTEIN MBAA"/>
    <property type="match status" value="1"/>
</dbReference>
<dbReference type="SMART" id="SM00091">
    <property type="entry name" value="PAS"/>
    <property type="match status" value="1"/>
</dbReference>
<feature type="domain" description="EAL" evidence="9">
    <location>
        <begin position="445"/>
        <end position="699"/>
    </location>
</feature>
<dbReference type="SMART" id="SM00052">
    <property type="entry name" value="EAL"/>
    <property type="match status" value="1"/>
</dbReference>
<accession>A0A4R6UPH8</accession>
<dbReference type="GO" id="GO:0071732">
    <property type="term" value="P:cellular response to nitric oxide"/>
    <property type="evidence" value="ECO:0007669"/>
    <property type="project" value="UniProtKB-ARBA"/>
</dbReference>
<dbReference type="SUPFAM" id="SSF141868">
    <property type="entry name" value="EAL domain-like"/>
    <property type="match status" value="1"/>
</dbReference>
<dbReference type="InterPro" id="IPR035919">
    <property type="entry name" value="EAL_sf"/>
</dbReference>
<evidence type="ECO:0000256" key="5">
    <source>
        <dbReference type="ARBA" id="ARBA00051114"/>
    </source>
</evidence>
<dbReference type="GO" id="GO:0000160">
    <property type="term" value="P:phosphorelay signal transduction system"/>
    <property type="evidence" value="ECO:0007669"/>
    <property type="project" value="InterPro"/>
</dbReference>
<dbReference type="SUPFAM" id="SSF55073">
    <property type="entry name" value="Nucleotide cyclase"/>
    <property type="match status" value="1"/>
</dbReference>
<dbReference type="InterPro" id="IPR000014">
    <property type="entry name" value="PAS"/>
</dbReference>
<dbReference type="Gene3D" id="3.30.70.270">
    <property type="match status" value="1"/>
</dbReference>
<protein>
    <recommendedName>
        <fullName evidence="3">cyclic-guanylate-specific phosphodiesterase</fullName>
        <ecNumber evidence="3">3.1.4.52</ecNumber>
    </recommendedName>
</protein>
<gene>
    <name evidence="11" type="ORF">EV696_105102</name>
</gene>
<evidence type="ECO:0000259" key="7">
    <source>
        <dbReference type="PROSITE" id="PS50110"/>
    </source>
</evidence>
<comment type="catalytic activity">
    <reaction evidence="5">
        <text>3',3'-c-di-GMP + H2O = 5'-phosphoguanylyl(3'-&gt;5')guanosine + H(+)</text>
        <dbReference type="Rhea" id="RHEA:24902"/>
        <dbReference type="ChEBI" id="CHEBI:15377"/>
        <dbReference type="ChEBI" id="CHEBI:15378"/>
        <dbReference type="ChEBI" id="CHEBI:58754"/>
        <dbReference type="ChEBI" id="CHEBI:58805"/>
        <dbReference type="EC" id="3.1.4.52"/>
    </reaction>
    <physiologicalReaction direction="left-to-right" evidence="5">
        <dbReference type="Rhea" id="RHEA:24903"/>
    </physiologicalReaction>
</comment>
<dbReference type="InterPro" id="IPR043128">
    <property type="entry name" value="Rev_trsase/Diguanyl_cyclase"/>
</dbReference>
<keyword evidence="4" id="KW-0973">c-di-GMP</keyword>
<dbReference type="PROSITE" id="PS50112">
    <property type="entry name" value="PAS"/>
    <property type="match status" value="1"/>
</dbReference>
<dbReference type="PROSITE" id="PS50110">
    <property type="entry name" value="RESPONSE_REGULATORY"/>
    <property type="match status" value="1"/>
</dbReference>
<dbReference type="RefSeq" id="WP_133589470.1">
    <property type="nucleotide sequence ID" value="NZ_CP037953.1"/>
</dbReference>
<reference evidence="11 12" key="1">
    <citation type="submission" date="2019-03" db="EMBL/GenBank/DDBJ databases">
        <title>Genomic Encyclopedia of Type Strains, Phase IV (KMG-IV): sequencing the most valuable type-strain genomes for metagenomic binning, comparative biology and taxonomic classification.</title>
        <authorList>
            <person name="Goeker M."/>
        </authorList>
    </citation>
    <scope>NUCLEOTIDE SEQUENCE [LARGE SCALE GENOMIC DNA]</scope>
    <source>
        <strain evidence="11 12">DSM 103792</strain>
    </source>
</reference>
<dbReference type="Pfam" id="PF00990">
    <property type="entry name" value="GGDEF"/>
    <property type="match status" value="1"/>
</dbReference>
<dbReference type="NCBIfam" id="TIGR00229">
    <property type="entry name" value="sensory_box"/>
    <property type="match status" value="1"/>
</dbReference>
<evidence type="ECO:0000313" key="12">
    <source>
        <dbReference type="Proteomes" id="UP000295375"/>
    </source>
</evidence>
<dbReference type="InterPro" id="IPR001789">
    <property type="entry name" value="Sig_transdc_resp-reg_receiver"/>
</dbReference>
<evidence type="ECO:0000256" key="6">
    <source>
        <dbReference type="PROSITE-ProRule" id="PRU00169"/>
    </source>
</evidence>
<dbReference type="EC" id="3.1.4.52" evidence="3"/>
<dbReference type="GO" id="GO:0071111">
    <property type="term" value="F:cyclic-guanylate-specific phosphodiesterase activity"/>
    <property type="evidence" value="ECO:0007669"/>
    <property type="project" value="UniProtKB-EC"/>
</dbReference>